<gene>
    <name evidence="1" type="ORF">I7I52_08577</name>
</gene>
<proteinExistence type="predicted"/>
<sequence length="134" mass="14489">MSAPEEDGAEVVGAGVVDWVDVELQCTAAVDHFVDLVVQVVACTEDAEIGSGVVHVLSWRRGEFSPDLLTQLVWEPREQSEVGHFCHPGGSVWWVLMLSEMLSKVVSGICGIALNALEACMEDIAFCGCMDMCM</sequence>
<dbReference type="AlphaFoldDB" id="A0A8H7YF86"/>
<evidence type="ECO:0000313" key="2">
    <source>
        <dbReference type="Proteomes" id="UP000670092"/>
    </source>
</evidence>
<accession>A0A8H7YF86</accession>
<reference evidence="1 2" key="1">
    <citation type="submission" date="2021-01" db="EMBL/GenBank/DDBJ databases">
        <title>Chromosome-level genome assembly of a human fungal pathogen reveals clustering of transcriptionally co-regulated genes.</title>
        <authorList>
            <person name="Voorhies M."/>
            <person name="Cohen S."/>
            <person name="Shea T.P."/>
            <person name="Petrus S."/>
            <person name="Munoz J.F."/>
            <person name="Poplawski S."/>
            <person name="Goldman W.E."/>
            <person name="Michael T."/>
            <person name="Cuomo C.A."/>
            <person name="Sil A."/>
            <person name="Beyhan S."/>
        </authorList>
    </citation>
    <scope>NUCLEOTIDE SEQUENCE [LARGE SCALE GENOMIC DNA]</scope>
    <source>
        <strain evidence="1 2">G184AR</strain>
    </source>
</reference>
<dbReference type="OrthoDB" id="10551290at2759"/>
<dbReference type="VEuPathDB" id="FungiDB:I7I52_08577"/>
<protein>
    <submittedName>
        <fullName evidence="1">Uncharacterized protein</fullName>
    </submittedName>
</protein>
<dbReference type="Proteomes" id="UP000670092">
    <property type="component" value="Unassembled WGS sequence"/>
</dbReference>
<organism evidence="1 2">
    <name type="scientific">Ajellomyces capsulatus</name>
    <name type="common">Darling's disease fungus</name>
    <name type="synonym">Histoplasma capsulatum</name>
    <dbReference type="NCBI Taxonomy" id="5037"/>
    <lineage>
        <taxon>Eukaryota</taxon>
        <taxon>Fungi</taxon>
        <taxon>Dikarya</taxon>
        <taxon>Ascomycota</taxon>
        <taxon>Pezizomycotina</taxon>
        <taxon>Eurotiomycetes</taxon>
        <taxon>Eurotiomycetidae</taxon>
        <taxon>Onygenales</taxon>
        <taxon>Ajellomycetaceae</taxon>
        <taxon>Histoplasma</taxon>
    </lineage>
</organism>
<evidence type="ECO:0000313" key="1">
    <source>
        <dbReference type="EMBL" id="KAG5291295.1"/>
    </source>
</evidence>
<dbReference type="EMBL" id="JAEVHI010000005">
    <property type="protein sequence ID" value="KAG5291295.1"/>
    <property type="molecule type" value="Genomic_DNA"/>
</dbReference>
<name>A0A8H7YF86_AJECA</name>
<comment type="caution">
    <text evidence="1">The sequence shown here is derived from an EMBL/GenBank/DDBJ whole genome shotgun (WGS) entry which is preliminary data.</text>
</comment>